<reference evidence="3" key="1">
    <citation type="submission" date="2015-01" db="EMBL/GenBank/DDBJ databases">
        <authorList>
            <person name="Aksoy S."/>
            <person name="Warren W."/>
            <person name="Wilson R.K."/>
        </authorList>
    </citation>
    <scope>NUCLEOTIDE SEQUENCE [LARGE SCALE GENOMIC DNA]</scope>
    <source>
        <strain evidence="3">IAEA</strain>
    </source>
</reference>
<evidence type="ECO:0000313" key="2">
    <source>
        <dbReference type="EnsemblMetazoa" id="GPPI015481-PA"/>
    </source>
</evidence>
<keyword evidence="1" id="KW-0732">Signal</keyword>
<dbReference type="Proteomes" id="UP000092460">
    <property type="component" value="Unassembled WGS sequence"/>
</dbReference>
<dbReference type="EnsemblMetazoa" id="GPPI015481-RA">
    <property type="protein sequence ID" value="GPPI015481-PA"/>
    <property type="gene ID" value="GPPI015481"/>
</dbReference>
<dbReference type="AlphaFoldDB" id="A0A1B0B174"/>
<feature type="chain" id="PRO_5008404455" evidence="1">
    <location>
        <begin position="21"/>
        <end position="83"/>
    </location>
</feature>
<accession>A0A1B0B174</accession>
<reference evidence="2" key="2">
    <citation type="submission" date="2020-05" db="UniProtKB">
        <authorList>
            <consortium name="EnsemblMetazoa"/>
        </authorList>
    </citation>
    <scope>IDENTIFICATION</scope>
    <source>
        <strain evidence="2">IAEA</strain>
    </source>
</reference>
<protein>
    <submittedName>
        <fullName evidence="2">Uncharacterized protein</fullName>
    </submittedName>
</protein>
<evidence type="ECO:0000313" key="3">
    <source>
        <dbReference type="Proteomes" id="UP000092460"/>
    </source>
</evidence>
<evidence type="ECO:0000256" key="1">
    <source>
        <dbReference type="SAM" id="SignalP"/>
    </source>
</evidence>
<name>A0A1B0B174_9MUSC</name>
<dbReference type="Gene3D" id="3.30.60.30">
    <property type="match status" value="1"/>
</dbReference>
<dbReference type="EMBL" id="JXJN01007029">
    <property type="status" value="NOT_ANNOTATED_CDS"/>
    <property type="molecule type" value="Genomic_DNA"/>
</dbReference>
<dbReference type="SUPFAM" id="SSF100895">
    <property type="entry name" value="Kazal-type serine protease inhibitors"/>
    <property type="match status" value="1"/>
</dbReference>
<proteinExistence type="predicted"/>
<organism evidence="2 3">
    <name type="scientific">Glossina palpalis gambiensis</name>
    <dbReference type="NCBI Taxonomy" id="67801"/>
    <lineage>
        <taxon>Eukaryota</taxon>
        <taxon>Metazoa</taxon>
        <taxon>Ecdysozoa</taxon>
        <taxon>Arthropoda</taxon>
        <taxon>Hexapoda</taxon>
        <taxon>Insecta</taxon>
        <taxon>Pterygota</taxon>
        <taxon>Neoptera</taxon>
        <taxon>Endopterygota</taxon>
        <taxon>Diptera</taxon>
        <taxon>Brachycera</taxon>
        <taxon>Muscomorpha</taxon>
        <taxon>Hippoboscoidea</taxon>
        <taxon>Glossinidae</taxon>
        <taxon>Glossina</taxon>
    </lineage>
</organism>
<dbReference type="VEuPathDB" id="VectorBase:GPPI015481"/>
<sequence>MKFLFNIICAFLLIITVAHANQDNNENCPKICHLDYVPTCGFNGQCYTIFGNACGLKAANCNAKTKFQQVELDECSKPEVRRC</sequence>
<dbReference type="InterPro" id="IPR036058">
    <property type="entry name" value="Kazal_dom_sf"/>
</dbReference>
<keyword evidence="3" id="KW-1185">Reference proteome</keyword>
<feature type="signal peptide" evidence="1">
    <location>
        <begin position="1"/>
        <end position="20"/>
    </location>
</feature>